<gene>
    <name evidence="3" type="ORF">LEL_10921</name>
</gene>
<organism evidence="3 4">
    <name type="scientific">Akanthomyces lecanii RCEF 1005</name>
    <dbReference type="NCBI Taxonomy" id="1081108"/>
    <lineage>
        <taxon>Eukaryota</taxon>
        <taxon>Fungi</taxon>
        <taxon>Dikarya</taxon>
        <taxon>Ascomycota</taxon>
        <taxon>Pezizomycotina</taxon>
        <taxon>Sordariomycetes</taxon>
        <taxon>Hypocreomycetidae</taxon>
        <taxon>Hypocreales</taxon>
        <taxon>Cordycipitaceae</taxon>
        <taxon>Akanthomyces</taxon>
        <taxon>Cordyceps confragosa</taxon>
    </lineage>
</organism>
<dbReference type="EMBL" id="AZHF01000030">
    <property type="protein sequence ID" value="OAA57347.1"/>
    <property type="molecule type" value="Genomic_DNA"/>
</dbReference>
<evidence type="ECO:0000256" key="1">
    <source>
        <dbReference type="SAM" id="Coils"/>
    </source>
</evidence>
<dbReference type="OrthoDB" id="4873350at2759"/>
<evidence type="ECO:0000256" key="2">
    <source>
        <dbReference type="SAM" id="MobiDB-lite"/>
    </source>
</evidence>
<evidence type="ECO:0000313" key="4">
    <source>
        <dbReference type="Proteomes" id="UP000076881"/>
    </source>
</evidence>
<dbReference type="Proteomes" id="UP000076881">
    <property type="component" value="Unassembled WGS sequence"/>
</dbReference>
<name>A0A167Q6M0_CORDF</name>
<comment type="caution">
    <text evidence="3">The sequence shown here is derived from an EMBL/GenBank/DDBJ whole genome shotgun (WGS) entry which is preliminary data.</text>
</comment>
<reference evidence="3 4" key="1">
    <citation type="journal article" date="2016" name="Genome Biol. Evol.">
        <title>Divergent and convergent evolution of fungal pathogenicity.</title>
        <authorList>
            <person name="Shang Y."/>
            <person name="Xiao G."/>
            <person name="Zheng P."/>
            <person name="Cen K."/>
            <person name="Zhan S."/>
            <person name="Wang C."/>
        </authorList>
    </citation>
    <scope>NUCLEOTIDE SEQUENCE [LARGE SCALE GENOMIC DNA]</scope>
    <source>
        <strain evidence="3 4">RCEF 1005</strain>
    </source>
</reference>
<feature type="coiled-coil region" evidence="1">
    <location>
        <begin position="103"/>
        <end position="155"/>
    </location>
</feature>
<proteinExistence type="predicted"/>
<feature type="region of interest" description="Disordered" evidence="2">
    <location>
        <begin position="1"/>
        <end position="60"/>
    </location>
</feature>
<dbReference type="Gene3D" id="1.20.5.340">
    <property type="match status" value="1"/>
</dbReference>
<keyword evidence="4" id="KW-1185">Reference proteome</keyword>
<feature type="compositionally biased region" description="Polar residues" evidence="2">
    <location>
        <begin position="24"/>
        <end position="57"/>
    </location>
</feature>
<accession>A0A167Q6M0</accession>
<dbReference type="AlphaFoldDB" id="A0A167Q6M0"/>
<protein>
    <submittedName>
        <fullName evidence="3">Uncharacterized protein</fullName>
    </submittedName>
</protein>
<keyword evidence="1" id="KW-0175">Coiled coil</keyword>
<sequence length="212" mass="23809">MRVPQDNKNTSPRRKRYDRRRPGSANSRAVQTMTPQPSPSRLNSRTSTDNLQQSGSSPRELVAEIESMLATLRLRQGWEELNDATRVPSADKDAVLDANDDTHEKLLHMRNEVENIKESLENLASRIDMSDTSQIVRLESNMDEMKKAVTEIGQKVGRIESDVANMKSQLVEFSNMKAALASLQEQLQMLLSGCIVPDTFPMYPSNQPLPGI</sequence>
<evidence type="ECO:0000313" key="3">
    <source>
        <dbReference type="EMBL" id="OAA57347.1"/>
    </source>
</evidence>
<feature type="compositionally biased region" description="Polar residues" evidence="2">
    <location>
        <begin position="1"/>
        <end position="10"/>
    </location>
</feature>